<dbReference type="Proteomes" id="UP000256328">
    <property type="component" value="Unassembled WGS sequence"/>
</dbReference>
<evidence type="ECO:0000256" key="3">
    <source>
        <dbReference type="ARBA" id="ARBA00035112"/>
    </source>
</evidence>
<gene>
    <name evidence="6" type="ORF">BP5796_05581</name>
</gene>
<dbReference type="PANTHER" id="PTHR33365:SF11">
    <property type="entry name" value="TAT PATHWAY SIGNAL SEQUENCE"/>
    <property type="match status" value="1"/>
</dbReference>
<evidence type="ECO:0000313" key="7">
    <source>
        <dbReference type="Proteomes" id="UP000256328"/>
    </source>
</evidence>
<reference evidence="6 7" key="1">
    <citation type="journal article" date="2018" name="IMA Fungus">
        <title>IMA Genome-F 9: Draft genome sequence of Annulohypoxylon stygium, Aspergillus mulundensis, Berkeleyomyces basicola (syn. Thielaviopsis basicola), Ceratocystis smalleyi, two Cercospora beticola strains, Coleophoma cylindrospora, Fusarium fracticaudum, Phialophora cf. hyalina, and Morchella septimelata.</title>
        <authorList>
            <person name="Wingfield B.D."/>
            <person name="Bills G.F."/>
            <person name="Dong Y."/>
            <person name="Huang W."/>
            <person name="Nel W.J."/>
            <person name="Swalarsk-Parry B.S."/>
            <person name="Vaghefi N."/>
            <person name="Wilken P.M."/>
            <person name="An Z."/>
            <person name="de Beer Z.W."/>
            <person name="De Vos L."/>
            <person name="Chen L."/>
            <person name="Duong T.A."/>
            <person name="Gao Y."/>
            <person name="Hammerbacher A."/>
            <person name="Kikkert J.R."/>
            <person name="Li Y."/>
            <person name="Li H."/>
            <person name="Li K."/>
            <person name="Li Q."/>
            <person name="Liu X."/>
            <person name="Ma X."/>
            <person name="Naidoo K."/>
            <person name="Pethybridge S.J."/>
            <person name="Sun J."/>
            <person name="Steenkamp E.T."/>
            <person name="van der Nest M.A."/>
            <person name="van Wyk S."/>
            <person name="Wingfield M.J."/>
            <person name="Xiong C."/>
            <person name="Yue Q."/>
            <person name="Zhang X."/>
        </authorList>
    </citation>
    <scope>NUCLEOTIDE SEQUENCE [LARGE SCALE GENOMIC DNA]</scope>
    <source>
        <strain evidence="6 7">BP5796</strain>
    </source>
</reference>
<comment type="similarity">
    <text evidence="3">Belongs to the ustYa family.</text>
</comment>
<dbReference type="GO" id="GO:0043386">
    <property type="term" value="P:mycotoxin biosynthetic process"/>
    <property type="evidence" value="ECO:0007669"/>
    <property type="project" value="InterPro"/>
</dbReference>
<protein>
    <recommendedName>
        <fullName evidence="8">Oxidase ustYa</fullName>
    </recommendedName>
</protein>
<keyword evidence="2" id="KW-0560">Oxidoreductase</keyword>
<keyword evidence="5" id="KW-0472">Membrane</keyword>
<dbReference type="PANTHER" id="PTHR33365">
    <property type="entry name" value="YALI0B05434P"/>
    <property type="match status" value="1"/>
</dbReference>
<dbReference type="EMBL" id="PDLN01000007">
    <property type="protein sequence ID" value="RDW80883.1"/>
    <property type="molecule type" value="Genomic_DNA"/>
</dbReference>
<dbReference type="Pfam" id="PF11807">
    <property type="entry name" value="UstYa"/>
    <property type="match status" value="1"/>
</dbReference>
<feature type="compositionally biased region" description="Basic and acidic residues" evidence="4">
    <location>
        <begin position="33"/>
        <end position="48"/>
    </location>
</feature>
<comment type="caution">
    <text evidence="6">The sequence shown here is derived from an EMBL/GenBank/DDBJ whole genome shotgun (WGS) entry which is preliminary data.</text>
</comment>
<keyword evidence="7" id="KW-1185">Reference proteome</keyword>
<keyword evidence="5" id="KW-1133">Transmembrane helix</keyword>
<feature type="region of interest" description="Disordered" evidence="4">
    <location>
        <begin position="1"/>
        <end position="48"/>
    </location>
</feature>
<keyword evidence="5" id="KW-0812">Transmembrane</keyword>
<sequence length="259" mass="29125">MRDSTERTDENLSSITDDEEELLSSTDFGGSLRSDEKQWRSQDLETGRRSNGNRFTRAFWSYRGLIDTILLLVIIGLLAALQKQLKMPPTAAWQVGGDYTGGSVKIPTKVVKWEADMDYAPRNMTHFFTDETLSKWNALLPANAGYPTTETFFTTSMTHQLHCLYMMGKVYSGVMTNITHSLPHDYNTHFLHCIDYLRQAVMCAGDLALEAHDPKDSDDLGPQDGGWSGQHVCKDYSQVKTYLEGQIKAGVRSVLPIDD</sequence>
<dbReference type="OrthoDB" id="3687641at2759"/>
<evidence type="ECO:0000313" key="6">
    <source>
        <dbReference type="EMBL" id="RDW80883.1"/>
    </source>
</evidence>
<dbReference type="InterPro" id="IPR021765">
    <property type="entry name" value="UstYa-like"/>
</dbReference>
<evidence type="ECO:0000256" key="1">
    <source>
        <dbReference type="ARBA" id="ARBA00004685"/>
    </source>
</evidence>
<accession>A0A3D8S3K1</accession>
<dbReference type="AlphaFoldDB" id="A0A3D8S3K1"/>
<evidence type="ECO:0000256" key="5">
    <source>
        <dbReference type="SAM" id="Phobius"/>
    </source>
</evidence>
<feature type="transmembrane region" description="Helical" evidence="5">
    <location>
        <begin position="60"/>
        <end position="81"/>
    </location>
</feature>
<name>A0A3D8S3K1_9HELO</name>
<dbReference type="GO" id="GO:0016491">
    <property type="term" value="F:oxidoreductase activity"/>
    <property type="evidence" value="ECO:0007669"/>
    <property type="project" value="UniProtKB-KW"/>
</dbReference>
<feature type="compositionally biased region" description="Basic and acidic residues" evidence="4">
    <location>
        <begin position="1"/>
        <end position="10"/>
    </location>
</feature>
<evidence type="ECO:0008006" key="8">
    <source>
        <dbReference type="Google" id="ProtNLM"/>
    </source>
</evidence>
<evidence type="ECO:0000256" key="2">
    <source>
        <dbReference type="ARBA" id="ARBA00023002"/>
    </source>
</evidence>
<proteinExistence type="inferred from homology"/>
<organism evidence="6 7">
    <name type="scientific">Coleophoma crateriformis</name>
    <dbReference type="NCBI Taxonomy" id="565419"/>
    <lineage>
        <taxon>Eukaryota</taxon>
        <taxon>Fungi</taxon>
        <taxon>Dikarya</taxon>
        <taxon>Ascomycota</taxon>
        <taxon>Pezizomycotina</taxon>
        <taxon>Leotiomycetes</taxon>
        <taxon>Helotiales</taxon>
        <taxon>Dermateaceae</taxon>
        <taxon>Coleophoma</taxon>
    </lineage>
</organism>
<comment type="pathway">
    <text evidence="1">Mycotoxin biosynthesis.</text>
</comment>
<evidence type="ECO:0000256" key="4">
    <source>
        <dbReference type="SAM" id="MobiDB-lite"/>
    </source>
</evidence>